<evidence type="ECO:0000313" key="1">
    <source>
        <dbReference type="EMBL" id="OAA84695.1"/>
    </source>
</evidence>
<dbReference type="OrthoDB" id="1899775at2"/>
<proteinExistence type="predicted"/>
<comment type="caution">
    <text evidence="1">The sequence shown here is derived from an EMBL/GenBank/DDBJ whole genome shotgun (WGS) entry which is preliminary data.</text>
</comment>
<sequence length="208" mass="23583">MSYSEDICFLGNWNLNDEQGTLNIEKTGETYKCTWKINKEDVQKEYLGIGMLVDNQLLISRFSNKVHGGGVGLYRPIGDLRSNSALWASTQNFNTLGSGIALREDTSQNLEGNYKVRYFIKGNESPTYDLRIVKNEKNNVYSLNWSVNDKIILHGIGMMNKGQMPLAYGGTNFDYELFILSIDNKNRLSSKCALLSNSCITEEVYRKC</sequence>
<dbReference type="RefSeq" id="WP_063555991.1">
    <property type="nucleotide sequence ID" value="NZ_LITT01000035.1"/>
</dbReference>
<dbReference type="AlphaFoldDB" id="A0A168MHF9"/>
<dbReference type="EMBL" id="LITT01000035">
    <property type="protein sequence ID" value="OAA84695.1"/>
    <property type="molecule type" value="Genomic_DNA"/>
</dbReference>
<organism evidence="1 2">
    <name type="scientific">Clostridium ljungdahlii</name>
    <dbReference type="NCBI Taxonomy" id="1538"/>
    <lineage>
        <taxon>Bacteria</taxon>
        <taxon>Bacillati</taxon>
        <taxon>Bacillota</taxon>
        <taxon>Clostridia</taxon>
        <taxon>Eubacteriales</taxon>
        <taxon>Clostridiaceae</taxon>
        <taxon>Clostridium</taxon>
    </lineage>
</organism>
<dbReference type="Proteomes" id="UP000077407">
    <property type="component" value="Unassembled WGS sequence"/>
</dbReference>
<accession>A0A168MHF9</accession>
<evidence type="ECO:0000313" key="2">
    <source>
        <dbReference type="Proteomes" id="UP000077407"/>
    </source>
</evidence>
<gene>
    <name evidence="1" type="ORF">WY13_02594</name>
</gene>
<name>A0A168MHF9_9CLOT</name>
<reference evidence="1 2" key="1">
    <citation type="journal article" date="2015" name="Biotechnol. Bioeng.">
        <title>Genome sequence and phenotypic characterization of Caulobacter segnis.</title>
        <authorList>
            <person name="Patel S."/>
            <person name="Fletcher B."/>
            <person name="Scott D.C."/>
            <person name="Ely B."/>
        </authorList>
    </citation>
    <scope>NUCLEOTIDE SEQUENCE [LARGE SCALE GENOMIC DNA]</scope>
    <source>
        <strain evidence="1 2">ERI-2</strain>
    </source>
</reference>
<dbReference type="PATRIC" id="fig|1538.10.peg.2488"/>
<protein>
    <submittedName>
        <fullName evidence="1">Uncharacterized protein</fullName>
    </submittedName>
</protein>